<evidence type="ECO:0000313" key="8">
    <source>
        <dbReference type="EMBL" id="GLQ74833.1"/>
    </source>
</evidence>
<protein>
    <submittedName>
        <fullName evidence="8">Multidrug ABC transporter permease</fullName>
    </submittedName>
</protein>
<gene>
    <name evidence="8" type="ORF">GCM10007932_41950</name>
</gene>
<evidence type="ECO:0000256" key="1">
    <source>
        <dbReference type="ARBA" id="ARBA00004651"/>
    </source>
</evidence>
<evidence type="ECO:0000256" key="3">
    <source>
        <dbReference type="ARBA" id="ARBA00022692"/>
    </source>
</evidence>
<accession>A0AAV5NWA9</accession>
<organism evidence="8 9">
    <name type="scientific">Vibrio penaeicida</name>
    <dbReference type="NCBI Taxonomy" id="104609"/>
    <lineage>
        <taxon>Bacteria</taxon>
        <taxon>Pseudomonadati</taxon>
        <taxon>Pseudomonadota</taxon>
        <taxon>Gammaproteobacteria</taxon>
        <taxon>Vibrionales</taxon>
        <taxon>Vibrionaceae</taxon>
        <taxon>Vibrio</taxon>
    </lineage>
</organism>
<dbReference type="GO" id="GO:0140359">
    <property type="term" value="F:ABC-type transporter activity"/>
    <property type="evidence" value="ECO:0007669"/>
    <property type="project" value="InterPro"/>
</dbReference>
<dbReference type="PANTHER" id="PTHR30294">
    <property type="entry name" value="MEMBRANE COMPONENT OF ABC TRANSPORTER YHHJ-RELATED"/>
    <property type="match status" value="1"/>
</dbReference>
<dbReference type="EMBL" id="BSNX01000063">
    <property type="protein sequence ID" value="GLQ74833.1"/>
    <property type="molecule type" value="Genomic_DNA"/>
</dbReference>
<evidence type="ECO:0000259" key="7">
    <source>
        <dbReference type="Pfam" id="PF12698"/>
    </source>
</evidence>
<evidence type="ECO:0000313" key="9">
    <source>
        <dbReference type="Proteomes" id="UP001156690"/>
    </source>
</evidence>
<name>A0AAV5NWA9_9VIBR</name>
<dbReference type="InterPro" id="IPR051449">
    <property type="entry name" value="ABC-2_transporter_component"/>
</dbReference>
<dbReference type="InterPro" id="IPR013525">
    <property type="entry name" value="ABC2_TM"/>
</dbReference>
<feature type="transmembrane region" description="Helical" evidence="6">
    <location>
        <begin position="198"/>
        <end position="224"/>
    </location>
</feature>
<dbReference type="AlphaFoldDB" id="A0AAV5NWA9"/>
<feature type="transmembrane region" description="Helical" evidence="6">
    <location>
        <begin position="366"/>
        <end position="384"/>
    </location>
</feature>
<dbReference type="Pfam" id="PF12698">
    <property type="entry name" value="ABC2_membrane_3"/>
    <property type="match status" value="1"/>
</dbReference>
<feature type="transmembrane region" description="Helical" evidence="6">
    <location>
        <begin position="245"/>
        <end position="265"/>
    </location>
</feature>
<reference evidence="9" key="1">
    <citation type="journal article" date="2019" name="Int. J. Syst. Evol. Microbiol.">
        <title>The Global Catalogue of Microorganisms (GCM) 10K type strain sequencing project: providing services to taxonomists for standard genome sequencing and annotation.</title>
        <authorList>
            <consortium name="The Broad Institute Genomics Platform"/>
            <consortium name="The Broad Institute Genome Sequencing Center for Infectious Disease"/>
            <person name="Wu L."/>
            <person name="Ma J."/>
        </authorList>
    </citation>
    <scope>NUCLEOTIDE SEQUENCE [LARGE SCALE GENOMIC DNA]</scope>
    <source>
        <strain evidence="9">NBRC 15640</strain>
    </source>
</reference>
<comment type="caution">
    <text evidence="8">The sequence shown here is derived from an EMBL/GenBank/DDBJ whole genome shotgun (WGS) entry which is preliminary data.</text>
</comment>
<dbReference type="GO" id="GO:0005886">
    <property type="term" value="C:plasma membrane"/>
    <property type="evidence" value="ECO:0007669"/>
    <property type="project" value="UniProtKB-SubCell"/>
</dbReference>
<feature type="domain" description="ABC-2 type transporter transmembrane" evidence="7">
    <location>
        <begin position="30"/>
        <end position="382"/>
    </location>
</feature>
<feature type="transmembrane region" description="Helical" evidence="6">
    <location>
        <begin position="306"/>
        <end position="327"/>
    </location>
</feature>
<evidence type="ECO:0000256" key="2">
    <source>
        <dbReference type="ARBA" id="ARBA00022475"/>
    </source>
</evidence>
<comment type="subcellular location">
    <subcellularLocation>
        <location evidence="1">Cell membrane</location>
        <topology evidence="1">Multi-pass membrane protein</topology>
    </subcellularLocation>
</comment>
<feature type="transmembrane region" description="Helical" evidence="6">
    <location>
        <begin position="31"/>
        <end position="51"/>
    </location>
</feature>
<dbReference type="RefSeq" id="WP_126610043.1">
    <property type="nucleotide sequence ID" value="NZ_AP025144.1"/>
</dbReference>
<proteinExistence type="predicted"/>
<evidence type="ECO:0000256" key="6">
    <source>
        <dbReference type="SAM" id="Phobius"/>
    </source>
</evidence>
<feature type="transmembrane region" description="Helical" evidence="6">
    <location>
        <begin position="277"/>
        <end position="299"/>
    </location>
</feature>
<keyword evidence="2" id="KW-1003">Cell membrane</keyword>
<dbReference type="PANTHER" id="PTHR30294:SF47">
    <property type="entry name" value="INNER MEMBRANE TRANSPORT PERMEASE YHHJ"/>
    <property type="match status" value="1"/>
</dbReference>
<evidence type="ECO:0000256" key="4">
    <source>
        <dbReference type="ARBA" id="ARBA00022989"/>
    </source>
</evidence>
<keyword evidence="5 6" id="KW-0472">Membrane</keyword>
<keyword evidence="4 6" id="KW-1133">Transmembrane helix</keyword>
<evidence type="ECO:0000256" key="5">
    <source>
        <dbReference type="ARBA" id="ARBA00023136"/>
    </source>
</evidence>
<keyword evidence="9" id="KW-1185">Reference proteome</keyword>
<dbReference type="Proteomes" id="UP001156690">
    <property type="component" value="Unassembled WGS sequence"/>
</dbReference>
<sequence>MIQSSSDSGQRLFSEQRLGSGQCLIVKADKWLLPALTWIPILVAVIIWGVFNQGLARDMAIGIVDHDHTQFSRELVRHYDASPSLDVQSHYTNTLSAKEALQSGEIYAYIVIPSNSFKHVLQSKPPQISAFTNTQYILIGRLINSALLQAQGTFNAKLEAGKVLLGGDTTPVQALGQAVPVRSQITPLFNSNTNYSQFLLGAVVPAIWQIAIVVGTVMALAANLRLRGKEQWFKGAPILNVFRTLAPYSLVFVAQGLLMLFWFYIGLGWPFHGDIAILLLAQVLMVIACMIMGSVFFFLSLDATRAMSFAGAFTAPSFAFMGITFPVTEMNGIAQAWRAMLPVSHYIEAQVYQSNYGATWADTLNTLIPMAGYIVPFILMLLLIRKNSVSAKAVTS</sequence>
<dbReference type="Gene3D" id="3.40.1710.10">
    <property type="entry name" value="abc type-2 transporter like domain"/>
    <property type="match status" value="1"/>
</dbReference>
<keyword evidence="3 6" id="KW-0812">Transmembrane</keyword>